<proteinExistence type="predicted"/>
<name>A0A2P2GM36_STREW</name>
<dbReference type="RefSeq" id="WP_046909436.1">
    <property type="nucleotide sequence ID" value="NZ_BAAAXG010000012.1"/>
</dbReference>
<dbReference type="InterPro" id="IPR036736">
    <property type="entry name" value="ACP-like_sf"/>
</dbReference>
<sequence length="77" mass="8292">MTFDELKSTLIGMGMPPEQLNPDALRDEAGLDSLFAAELALVLRQEKGIRIPEEEILSAATLADVAAAVRQRAGAER</sequence>
<accession>A0A2P2GM36</accession>
<dbReference type="EMBL" id="LAQS01000032">
    <property type="protein sequence ID" value="KKZ71919.1"/>
    <property type="molecule type" value="Genomic_DNA"/>
</dbReference>
<organism evidence="2 3">
    <name type="scientific">Streptomyces showdoensis</name>
    <dbReference type="NCBI Taxonomy" id="68268"/>
    <lineage>
        <taxon>Bacteria</taxon>
        <taxon>Bacillati</taxon>
        <taxon>Actinomycetota</taxon>
        <taxon>Actinomycetes</taxon>
        <taxon>Kitasatosporales</taxon>
        <taxon>Streptomycetaceae</taxon>
        <taxon>Streptomyces</taxon>
    </lineage>
</organism>
<dbReference type="PROSITE" id="PS50075">
    <property type="entry name" value="CARRIER"/>
    <property type="match status" value="1"/>
</dbReference>
<gene>
    <name evidence="2" type="ORF">VO63_21035</name>
</gene>
<feature type="domain" description="Carrier" evidence="1">
    <location>
        <begin position="1"/>
        <end position="73"/>
    </location>
</feature>
<dbReference type="Pfam" id="PF00550">
    <property type="entry name" value="PP-binding"/>
    <property type="match status" value="1"/>
</dbReference>
<dbReference type="Gene3D" id="1.10.1200.10">
    <property type="entry name" value="ACP-like"/>
    <property type="match status" value="1"/>
</dbReference>
<dbReference type="SUPFAM" id="SSF47336">
    <property type="entry name" value="ACP-like"/>
    <property type="match status" value="1"/>
</dbReference>
<dbReference type="Proteomes" id="UP000265325">
    <property type="component" value="Unassembled WGS sequence"/>
</dbReference>
<evidence type="ECO:0000313" key="2">
    <source>
        <dbReference type="EMBL" id="KKZ71919.1"/>
    </source>
</evidence>
<protein>
    <submittedName>
        <fullName evidence="2">Phosphopantetheine-binding protein</fullName>
    </submittedName>
</protein>
<reference evidence="2 3" key="1">
    <citation type="submission" date="2015-05" db="EMBL/GenBank/DDBJ databases">
        <title>Draft Genome assembly of Streptomyces showdoensis.</title>
        <authorList>
            <person name="Thapa K.K."/>
            <person name="Metsa-Ketela M."/>
        </authorList>
    </citation>
    <scope>NUCLEOTIDE SEQUENCE [LARGE SCALE GENOMIC DNA]</scope>
    <source>
        <strain evidence="2 3">ATCC 15227</strain>
    </source>
</reference>
<dbReference type="OrthoDB" id="3693977at2"/>
<evidence type="ECO:0000313" key="3">
    <source>
        <dbReference type="Proteomes" id="UP000265325"/>
    </source>
</evidence>
<keyword evidence="3" id="KW-1185">Reference proteome</keyword>
<comment type="caution">
    <text evidence="2">The sequence shown here is derived from an EMBL/GenBank/DDBJ whole genome shotgun (WGS) entry which is preliminary data.</text>
</comment>
<evidence type="ECO:0000259" key="1">
    <source>
        <dbReference type="PROSITE" id="PS50075"/>
    </source>
</evidence>
<dbReference type="InterPro" id="IPR009081">
    <property type="entry name" value="PP-bd_ACP"/>
</dbReference>
<dbReference type="AlphaFoldDB" id="A0A2P2GM36"/>